<evidence type="ECO:0000256" key="3">
    <source>
        <dbReference type="ARBA" id="ARBA00022792"/>
    </source>
</evidence>
<keyword evidence="6 8" id="KW-0472">Membrane</keyword>
<evidence type="ECO:0000256" key="7">
    <source>
        <dbReference type="PROSITE-ProRule" id="PRU01094"/>
    </source>
</evidence>
<evidence type="ECO:0000256" key="2">
    <source>
        <dbReference type="ARBA" id="ARBA00022692"/>
    </source>
</evidence>
<sequence>EKKLTLMEKIKHEFNHYKDGTKLLGLEMKISLKLLYKMFAGYELTRRESKQLERTMRDMLSLFPFAMFVIIPFAELLLPLALKLMPNLLPSTYESNLDKEKKIKLLRKTRLKVSENLRQIKKEIKLPPTFTKEDRQIFTNFYRKIQTNKKQDISREELVKVAKLLKDDLILDNLSRPELCAFARYINIKPYGTEQILRYRIRHKMLQIKHDDSVIQYEGIDSLTTQELQSACTSRGIKVQSVSPTELKEDLSNWLEMRLVDKIPSTLLVLSTAYAYGSLPKTYKSQYDALLAVLLSLPTEVYHETELNVSEDKDITHKQRINVLKEQENLIESENKQE</sequence>
<organism evidence="11 12">
    <name type="scientific">Pachysolen tannophilus NRRL Y-2460</name>
    <dbReference type="NCBI Taxonomy" id="669874"/>
    <lineage>
        <taxon>Eukaryota</taxon>
        <taxon>Fungi</taxon>
        <taxon>Dikarya</taxon>
        <taxon>Ascomycota</taxon>
        <taxon>Saccharomycotina</taxon>
        <taxon>Pichiomycetes</taxon>
        <taxon>Pachysolenaceae</taxon>
        <taxon>Pachysolen</taxon>
    </lineage>
</organism>
<dbReference type="GO" id="GO:0043022">
    <property type="term" value="F:ribosome binding"/>
    <property type="evidence" value="ECO:0007669"/>
    <property type="project" value="InterPro"/>
</dbReference>
<feature type="transmembrane region" description="Helical" evidence="8">
    <location>
        <begin position="60"/>
        <end position="82"/>
    </location>
</feature>
<keyword evidence="3" id="KW-0999">Mitochondrion inner membrane</keyword>
<dbReference type="GO" id="GO:0005509">
    <property type="term" value="F:calcium ion binding"/>
    <property type="evidence" value="ECO:0007669"/>
    <property type="project" value="InterPro"/>
</dbReference>
<evidence type="ECO:0000256" key="4">
    <source>
        <dbReference type="ARBA" id="ARBA00022989"/>
    </source>
</evidence>
<name>A0A1E4TNQ8_PACTA</name>
<comment type="subcellular location">
    <subcellularLocation>
        <location evidence="1">Mitochondrion inner membrane</location>
        <topology evidence="1">Single-pass membrane protein</topology>
    </subcellularLocation>
</comment>
<dbReference type="OrthoDB" id="275278at2759"/>
<keyword evidence="5 7" id="KW-0496">Mitochondrion</keyword>
<feature type="non-terminal residue" evidence="11">
    <location>
        <position position="1"/>
    </location>
</feature>
<evidence type="ECO:0000313" key="11">
    <source>
        <dbReference type="EMBL" id="ODV93352.1"/>
    </source>
</evidence>
<evidence type="ECO:0000256" key="6">
    <source>
        <dbReference type="ARBA" id="ARBA00023136"/>
    </source>
</evidence>
<dbReference type="GO" id="GO:0032979">
    <property type="term" value="P:protein insertion into mitochondrial inner membrane from matrix"/>
    <property type="evidence" value="ECO:0007669"/>
    <property type="project" value="EnsemblFungi"/>
</dbReference>
<dbReference type="InterPro" id="IPR033122">
    <property type="entry name" value="LETM1-like_RBD"/>
</dbReference>
<dbReference type="PANTHER" id="PTHR14009:SF1">
    <property type="entry name" value="MITOCHONDRIAL PROTON_CALCIUM EXCHANGER PROTEIN"/>
    <property type="match status" value="1"/>
</dbReference>
<dbReference type="PANTHER" id="PTHR14009">
    <property type="entry name" value="LEUCINE ZIPPER-EF-HAND CONTAINING TRANSMEMBRANE PROTEIN"/>
    <property type="match status" value="1"/>
</dbReference>
<dbReference type="InterPro" id="IPR002048">
    <property type="entry name" value="EF_hand_dom"/>
</dbReference>
<dbReference type="Proteomes" id="UP000094236">
    <property type="component" value="Unassembled WGS sequence"/>
</dbReference>
<dbReference type="Pfam" id="PF07766">
    <property type="entry name" value="LETM1_RBD"/>
    <property type="match status" value="1"/>
</dbReference>
<dbReference type="EMBL" id="KV454018">
    <property type="protein sequence ID" value="ODV93352.1"/>
    <property type="molecule type" value="Genomic_DNA"/>
</dbReference>
<gene>
    <name evidence="11" type="ORF">PACTADRAFT_28376</name>
</gene>
<evidence type="ECO:0000259" key="9">
    <source>
        <dbReference type="PROSITE" id="PS50222"/>
    </source>
</evidence>
<dbReference type="GO" id="GO:0030003">
    <property type="term" value="P:intracellular monoatomic cation homeostasis"/>
    <property type="evidence" value="ECO:0007669"/>
    <property type="project" value="TreeGrafter"/>
</dbReference>
<dbReference type="GO" id="GO:0005743">
    <property type="term" value="C:mitochondrial inner membrane"/>
    <property type="evidence" value="ECO:0007669"/>
    <property type="project" value="UniProtKB-SubCell"/>
</dbReference>
<feature type="domain" description="Letm1 RBD" evidence="10">
    <location>
        <begin position="105"/>
        <end position="299"/>
    </location>
</feature>
<keyword evidence="2 8" id="KW-0812">Transmembrane</keyword>
<evidence type="ECO:0000256" key="8">
    <source>
        <dbReference type="SAM" id="Phobius"/>
    </source>
</evidence>
<evidence type="ECO:0000256" key="1">
    <source>
        <dbReference type="ARBA" id="ARBA00004434"/>
    </source>
</evidence>
<dbReference type="PROSITE" id="PS50222">
    <property type="entry name" value="EF_HAND_2"/>
    <property type="match status" value="1"/>
</dbReference>
<evidence type="ECO:0008006" key="13">
    <source>
        <dbReference type="Google" id="ProtNLM"/>
    </source>
</evidence>
<dbReference type="STRING" id="669874.A0A1E4TNQ8"/>
<evidence type="ECO:0000313" key="12">
    <source>
        <dbReference type="Proteomes" id="UP000094236"/>
    </source>
</evidence>
<evidence type="ECO:0000259" key="10">
    <source>
        <dbReference type="PROSITE" id="PS51758"/>
    </source>
</evidence>
<proteinExistence type="predicted"/>
<feature type="non-terminal residue" evidence="11">
    <location>
        <position position="338"/>
    </location>
</feature>
<dbReference type="AlphaFoldDB" id="A0A1E4TNQ8"/>
<dbReference type="PROSITE" id="PS51758">
    <property type="entry name" value="LETM1_RBD"/>
    <property type="match status" value="1"/>
</dbReference>
<keyword evidence="12" id="KW-1185">Reference proteome</keyword>
<dbReference type="GO" id="GO:1902600">
    <property type="term" value="P:proton transmembrane transport"/>
    <property type="evidence" value="ECO:0007669"/>
    <property type="project" value="EnsemblFungi"/>
</dbReference>
<accession>A0A1E4TNQ8</accession>
<protein>
    <recommendedName>
        <fullName evidence="13">Letm1 RBD domain-containing protein</fullName>
    </recommendedName>
</protein>
<dbReference type="InterPro" id="IPR044202">
    <property type="entry name" value="LETM1/MDM38-like"/>
</dbReference>
<reference evidence="12" key="1">
    <citation type="submission" date="2016-05" db="EMBL/GenBank/DDBJ databases">
        <title>Comparative genomics of biotechnologically important yeasts.</title>
        <authorList>
            <consortium name="DOE Joint Genome Institute"/>
            <person name="Riley R."/>
            <person name="Haridas S."/>
            <person name="Wolfe K.H."/>
            <person name="Lopes M.R."/>
            <person name="Hittinger C.T."/>
            <person name="Goker M."/>
            <person name="Salamov A."/>
            <person name="Wisecaver J."/>
            <person name="Long T.M."/>
            <person name="Aerts A.L."/>
            <person name="Barry K."/>
            <person name="Choi C."/>
            <person name="Clum A."/>
            <person name="Coughlan A.Y."/>
            <person name="Deshpande S."/>
            <person name="Douglass A.P."/>
            <person name="Hanson S.J."/>
            <person name="Klenk H.-P."/>
            <person name="Labutti K."/>
            <person name="Lapidus A."/>
            <person name="Lindquist E."/>
            <person name="Lipzen A."/>
            <person name="Meier-Kolthoff J.P."/>
            <person name="Ohm R.A."/>
            <person name="Otillar R.P."/>
            <person name="Pangilinan J."/>
            <person name="Peng Y."/>
            <person name="Rokas A."/>
            <person name="Rosa C.A."/>
            <person name="Scheuner C."/>
            <person name="Sibirny A.A."/>
            <person name="Slot J.C."/>
            <person name="Stielow J.B."/>
            <person name="Sun H."/>
            <person name="Kurtzman C.P."/>
            <person name="Blackwell M."/>
            <person name="Grigoriev I.V."/>
            <person name="Jeffries T.W."/>
        </authorList>
    </citation>
    <scope>NUCLEOTIDE SEQUENCE [LARGE SCALE GENOMIC DNA]</scope>
    <source>
        <strain evidence="12">NRRL Y-2460</strain>
    </source>
</reference>
<feature type="domain" description="EF-hand" evidence="9">
    <location>
        <begin position="133"/>
        <end position="168"/>
    </location>
</feature>
<dbReference type="GO" id="GO:0006813">
    <property type="term" value="P:potassium ion transport"/>
    <property type="evidence" value="ECO:0007669"/>
    <property type="project" value="EnsemblFungi"/>
</dbReference>
<evidence type="ECO:0000256" key="5">
    <source>
        <dbReference type="ARBA" id="ARBA00023128"/>
    </source>
</evidence>
<keyword evidence="4 8" id="KW-1133">Transmembrane helix</keyword>